<dbReference type="PANTHER" id="PTHR30055:SF183">
    <property type="entry name" value="NUCLEOID OCCLUSION FACTOR SLMA"/>
    <property type="match status" value="1"/>
</dbReference>
<evidence type="ECO:0000256" key="2">
    <source>
        <dbReference type="ARBA" id="ARBA00023125"/>
    </source>
</evidence>
<dbReference type="PROSITE" id="PS50977">
    <property type="entry name" value="HTH_TETR_2"/>
    <property type="match status" value="1"/>
</dbReference>
<evidence type="ECO:0000313" key="6">
    <source>
        <dbReference type="Proteomes" id="UP000316993"/>
    </source>
</evidence>
<dbReference type="SUPFAM" id="SSF46689">
    <property type="entry name" value="Homeodomain-like"/>
    <property type="match status" value="1"/>
</dbReference>
<dbReference type="AlphaFoldDB" id="A0A543KTH1"/>
<dbReference type="Proteomes" id="UP000316993">
    <property type="component" value="Unassembled WGS sequence"/>
</dbReference>
<dbReference type="GO" id="GO:0000976">
    <property type="term" value="F:transcription cis-regulatory region binding"/>
    <property type="evidence" value="ECO:0007669"/>
    <property type="project" value="TreeGrafter"/>
</dbReference>
<evidence type="ECO:0000259" key="4">
    <source>
        <dbReference type="PROSITE" id="PS50977"/>
    </source>
</evidence>
<protein>
    <submittedName>
        <fullName evidence="5">TetR family transcriptional regulator</fullName>
    </submittedName>
</protein>
<keyword evidence="2 3" id="KW-0238">DNA-binding</keyword>
<accession>A0A543KTH1</accession>
<dbReference type="Pfam" id="PF00440">
    <property type="entry name" value="TetR_N"/>
    <property type="match status" value="1"/>
</dbReference>
<dbReference type="EMBL" id="VFPV01000005">
    <property type="protein sequence ID" value="TQM98363.1"/>
    <property type="molecule type" value="Genomic_DNA"/>
</dbReference>
<evidence type="ECO:0000313" key="5">
    <source>
        <dbReference type="EMBL" id="TQM98363.1"/>
    </source>
</evidence>
<name>A0A543KTH1_9BURK</name>
<dbReference type="Gene3D" id="1.10.357.10">
    <property type="entry name" value="Tetracycline Repressor, domain 2"/>
    <property type="match status" value="1"/>
</dbReference>
<dbReference type="PANTHER" id="PTHR30055">
    <property type="entry name" value="HTH-TYPE TRANSCRIPTIONAL REGULATOR RUTR"/>
    <property type="match status" value="1"/>
</dbReference>
<feature type="domain" description="HTH tetR-type" evidence="4">
    <location>
        <begin position="15"/>
        <end position="75"/>
    </location>
</feature>
<evidence type="ECO:0000256" key="3">
    <source>
        <dbReference type="PROSITE-ProRule" id="PRU00335"/>
    </source>
</evidence>
<dbReference type="InterPro" id="IPR050109">
    <property type="entry name" value="HTH-type_TetR-like_transc_reg"/>
</dbReference>
<dbReference type="InterPro" id="IPR001647">
    <property type="entry name" value="HTH_TetR"/>
</dbReference>
<dbReference type="PRINTS" id="PR00455">
    <property type="entry name" value="HTHTETR"/>
</dbReference>
<dbReference type="GO" id="GO:0003700">
    <property type="term" value="F:DNA-binding transcription factor activity"/>
    <property type="evidence" value="ECO:0007669"/>
    <property type="project" value="TreeGrafter"/>
</dbReference>
<organism evidence="5 6">
    <name type="scientific">Acidovorax temperans</name>
    <dbReference type="NCBI Taxonomy" id="80878"/>
    <lineage>
        <taxon>Bacteria</taxon>
        <taxon>Pseudomonadati</taxon>
        <taxon>Pseudomonadota</taxon>
        <taxon>Betaproteobacteria</taxon>
        <taxon>Burkholderiales</taxon>
        <taxon>Comamonadaceae</taxon>
        <taxon>Acidovorax</taxon>
    </lineage>
</organism>
<dbReference type="InterPro" id="IPR009057">
    <property type="entry name" value="Homeodomain-like_sf"/>
</dbReference>
<evidence type="ECO:0000256" key="1">
    <source>
        <dbReference type="ARBA" id="ARBA00023054"/>
    </source>
</evidence>
<keyword evidence="1" id="KW-0175">Coiled coil</keyword>
<reference evidence="5 6" key="1">
    <citation type="submission" date="2019-06" db="EMBL/GenBank/DDBJ databases">
        <title>Genomic Encyclopedia of Archaeal and Bacterial Type Strains, Phase II (KMG-II): from individual species to whole genera.</title>
        <authorList>
            <person name="Goeker M."/>
        </authorList>
    </citation>
    <scope>NUCLEOTIDE SEQUENCE [LARGE SCALE GENOMIC DNA]</scope>
    <source>
        <strain evidence="5 6">DSM 7270</strain>
    </source>
</reference>
<sequence>MQIEAQPRPRTKPPEARREELMNAAQALFLKKGVGATVIREITDSAKVAKGSFYLYFSSKEDIHIALAERFHALHVGNLDRATGQWPGTDWGGKLGAWVKAAATGFLDDGPLVSMFFDALPHIPDKRPNAIGKHLEELLGAGTEAGAWFVVDPGVTADFLLGGLRGVVGDALTGETSASRMQVVERLQQLFFRIVGLPEN</sequence>
<proteinExistence type="predicted"/>
<gene>
    <name evidence="5" type="ORF">BDD18_4247</name>
</gene>
<dbReference type="Gene3D" id="1.10.10.60">
    <property type="entry name" value="Homeodomain-like"/>
    <property type="match status" value="1"/>
</dbReference>
<comment type="caution">
    <text evidence="5">The sequence shown here is derived from an EMBL/GenBank/DDBJ whole genome shotgun (WGS) entry which is preliminary data.</text>
</comment>
<feature type="DNA-binding region" description="H-T-H motif" evidence="3">
    <location>
        <begin position="38"/>
        <end position="57"/>
    </location>
</feature>